<dbReference type="Proteomes" id="UP000320781">
    <property type="component" value="Unassembled WGS sequence"/>
</dbReference>
<protein>
    <recommendedName>
        <fullName evidence="3">LamB/YcsF family protein</fullName>
    </recommendedName>
</protein>
<evidence type="ECO:0008006" key="3">
    <source>
        <dbReference type="Google" id="ProtNLM"/>
    </source>
</evidence>
<dbReference type="Pfam" id="PF03746">
    <property type="entry name" value="LamB_YcsF"/>
    <property type="match status" value="1"/>
</dbReference>
<name>A0A523QII8_UNCAE</name>
<dbReference type="EMBL" id="SOKU01000223">
    <property type="protein sequence ID" value="TES85371.1"/>
    <property type="molecule type" value="Genomic_DNA"/>
</dbReference>
<proteinExistence type="predicted"/>
<gene>
    <name evidence="1" type="ORF">E3J95_04575</name>
</gene>
<comment type="caution">
    <text evidence="1">The sequence shown here is derived from an EMBL/GenBank/DDBJ whole genome shotgun (WGS) entry which is preliminary data.</text>
</comment>
<dbReference type="InterPro" id="IPR011330">
    <property type="entry name" value="Glyco_hydro/deAcase_b/a-brl"/>
</dbReference>
<dbReference type="InterPro" id="IPR005501">
    <property type="entry name" value="LamB/YcsF/PxpA-like"/>
</dbReference>
<reference evidence="1 2" key="1">
    <citation type="submission" date="2019-03" db="EMBL/GenBank/DDBJ databases">
        <title>Metabolic potential of uncultured bacteria and archaea associated with petroleum seepage in deep-sea sediments.</title>
        <authorList>
            <person name="Dong X."/>
            <person name="Hubert C."/>
        </authorList>
    </citation>
    <scope>NUCLEOTIDE SEQUENCE [LARGE SCALE GENOMIC DNA]</scope>
    <source>
        <strain evidence="1">E44_bin92</strain>
    </source>
</reference>
<dbReference type="GO" id="GO:0005975">
    <property type="term" value="P:carbohydrate metabolic process"/>
    <property type="evidence" value="ECO:0007669"/>
    <property type="project" value="InterPro"/>
</dbReference>
<sequence length="49" mass="5396">MSVDGEPIEVKVDTICLHGDNPEALQLARTLRERMEEAGISVVPMGKFL</sequence>
<dbReference type="AlphaFoldDB" id="A0A523QII8"/>
<evidence type="ECO:0000313" key="2">
    <source>
        <dbReference type="Proteomes" id="UP000320781"/>
    </source>
</evidence>
<accession>A0A523QII8</accession>
<organism evidence="1 2">
    <name type="scientific">Aerophobetes bacterium</name>
    <dbReference type="NCBI Taxonomy" id="2030807"/>
    <lineage>
        <taxon>Bacteria</taxon>
        <taxon>Candidatus Aerophobota</taxon>
    </lineage>
</organism>
<dbReference type="Gene3D" id="3.20.20.370">
    <property type="entry name" value="Glycoside hydrolase/deacetylase"/>
    <property type="match status" value="1"/>
</dbReference>
<dbReference type="SUPFAM" id="SSF88713">
    <property type="entry name" value="Glycoside hydrolase/deacetylase"/>
    <property type="match status" value="1"/>
</dbReference>
<evidence type="ECO:0000313" key="1">
    <source>
        <dbReference type="EMBL" id="TES85371.1"/>
    </source>
</evidence>